<dbReference type="GO" id="GO:0015995">
    <property type="term" value="P:chlorophyll biosynthetic process"/>
    <property type="evidence" value="ECO:0007669"/>
    <property type="project" value="InterPro"/>
</dbReference>
<dbReference type="PANTHER" id="PTHR47310">
    <property type="entry name" value="PROTEIN FLUORESCENT IN BLUE LIGHT, CHLOROPLASTIC"/>
    <property type="match status" value="1"/>
</dbReference>
<dbReference type="SUPFAM" id="SSF48452">
    <property type="entry name" value="TPR-like"/>
    <property type="match status" value="1"/>
</dbReference>
<dbReference type="EMBL" id="KZ155780">
    <property type="protein sequence ID" value="OUS47019.1"/>
    <property type="molecule type" value="Genomic_DNA"/>
</dbReference>
<gene>
    <name evidence="2" type="ORF">BE221DRAFT_191552</name>
</gene>
<dbReference type="eggNOG" id="ENOG502S1JU">
    <property type="taxonomic scope" value="Eukaryota"/>
</dbReference>
<feature type="coiled-coil region" evidence="1">
    <location>
        <begin position="93"/>
        <end position="145"/>
    </location>
</feature>
<reference evidence="2" key="1">
    <citation type="submission" date="2017-04" db="EMBL/GenBank/DDBJ databases">
        <title>Population genomics of picophytoplankton unveils novel chromosome hypervariability.</title>
        <authorList>
            <consortium name="DOE Joint Genome Institute"/>
            <person name="Blanc-Mathieu R."/>
            <person name="Krasovec M."/>
            <person name="Hebrard M."/>
            <person name="Yau S."/>
            <person name="Desgranges E."/>
            <person name="Martin J."/>
            <person name="Schackwitz W."/>
            <person name="Kuo A."/>
            <person name="Salin G."/>
            <person name="Donnadieu C."/>
            <person name="Desdevises Y."/>
            <person name="Sanchez-Ferandin S."/>
            <person name="Moreau H."/>
            <person name="Rivals E."/>
            <person name="Grigoriev I.V."/>
            <person name="Grimsley N."/>
            <person name="Eyre-Walker A."/>
            <person name="Piganeau G."/>
        </authorList>
    </citation>
    <scope>NUCLEOTIDE SEQUENCE [LARGE SCALE GENOMIC DNA]</scope>
    <source>
        <strain evidence="2">RCC 1115</strain>
    </source>
</reference>
<protein>
    <recommendedName>
        <fullName evidence="3">Tetratricopeptide repeat</fullName>
    </recommendedName>
</protein>
<dbReference type="AlphaFoldDB" id="A0A1Y5IBQ5"/>
<dbReference type="InterPro" id="IPR011990">
    <property type="entry name" value="TPR-like_helical_dom_sf"/>
</dbReference>
<sequence length="363" mass="39814">MRAMHCEPTTTPKCAITRGDSKKHARSRSHRIARSVIARARCGEDDRSNARAVDGTSRRGALVMVVASAIAMTSNVDASLARGPADELLAFRKEEEAKSAERMAELYAELKNEEAKALELRWEREGQAKRDLERLRQESERESLEQVMEGKTLCVTPFGIDVVGITEAMALVGAVASGISANQKKEEIVQLNEKLRKINQGLMATSRPKGEVVVKNGVVAVVDEPVVGASVDDWDSLSDDMKELKLNLRQGRKDLRNEDAKSAMNSFKKAIMLSRVVGDLVSLRRATRGLGAAKRMMGDRQGAIAALKDVLTISTELMDSTGDMDALGAIADLYAELGDLENAGRYYDLYLNQMNDETVDIED</sequence>
<evidence type="ECO:0000256" key="1">
    <source>
        <dbReference type="SAM" id="Coils"/>
    </source>
</evidence>
<dbReference type="InterPro" id="IPR044243">
    <property type="entry name" value="FLU"/>
</dbReference>
<dbReference type="Gene3D" id="1.25.40.10">
    <property type="entry name" value="Tetratricopeptide repeat domain"/>
    <property type="match status" value="1"/>
</dbReference>
<dbReference type="PANTHER" id="PTHR47310:SF2">
    <property type="entry name" value="PROTEIN FLUORESCENT IN BLUE LIGHT, CHLOROPLASTIC"/>
    <property type="match status" value="1"/>
</dbReference>
<proteinExistence type="predicted"/>
<dbReference type="Proteomes" id="UP000195557">
    <property type="component" value="Unassembled WGS sequence"/>
</dbReference>
<evidence type="ECO:0008006" key="3">
    <source>
        <dbReference type="Google" id="ProtNLM"/>
    </source>
</evidence>
<keyword evidence="1" id="KW-0175">Coiled coil</keyword>
<name>A0A1Y5IBQ5_OSTTA</name>
<organism evidence="2">
    <name type="scientific">Ostreococcus tauri</name>
    <name type="common">Marine green alga</name>
    <dbReference type="NCBI Taxonomy" id="70448"/>
    <lineage>
        <taxon>Eukaryota</taxon>
        <taxon>Viridiplantae</taxon>
        <taxon>Chlorophyta</taxon>
        <taxon>Mamiellophyceae</taxon>
        <taxon>Mamiellales</taxon>
        <taxon>Bathycoccaceae</taxon>
        <taxon>Ostreococcus</taxon>
    </lineage>
</organism>
<evidence type="ECO:0000313" key="2">
    <source>
        <dbReference type="EMBL" id="OUS47019.1"/>
    </source>
</evidence>
<accession>A0A1Y5IBQ5</accession>